<dbReference type="EMBL" id="JBBPBM010002903">
    <property type="protein sequence ID" value="KAK8474041.1"/>
    <property type="molecule type" value="Genomic_DNA"/>
</dbReference>
<comment type="caution">
    <text evidence="7">The sequence shown here is derived from an EMBL/GenBank/DDBJ whole genome shotgun (WGS) entry which is preliminary data.</text>
</comment>
<dbReference type="InterPro" id="IPR000741">
    <property type="entry name" value="FBA_I"/>
</dbReference>
<reference evidence="7 8" key="1">
    <citation type="journal article" date="2024" name="G3 (Bethesda)">
        <title>Genome assembly of Hibiscus sabdariffa L. provides insights into metabolisms of medicinal natural products.</title>
        <authorList>
            <person name="Kim T."/>
        </authorList>
    </citation>
    <scope>NUCLEOTIDE SEQUENCE [LARGE SCALE GENOMIC DNA]</scope>
    <source>
        <strain evidence="7">TK-2024</strain>
        <tissue evidence="7">Old leaves</tissue>
    </source>
</reference>
<dbReference type="InterPro" id="IPR013785">
    <property type="entry name" value="Aldolase_TIM"/>
</dbReference>
<dbReference type="Gene3D" id="3.20.20.70">
    <property type="entry name" value="Aldolase class I"/>
    <property type="match status" value="2"/>
</dbReference>
<evidence type="ECO:0000256" key="2">
    <source>
        <dbReference type="ARBA" id="ARBA00004714"/>
    </source>
</evidence>
<evidence type="ECO:0000256" key="3">
    <source>
        <dbReference type="ARBA" id="ARBA00010387"/>
    </source>
</evidence>
<protein>
    <recommendedName>
        <fullName evidence="4">fructose-bisphosphate aldolase</fullName>
        <ecNumber evidence="4">4.1.2.13</ecNumber>
    </recommendedName>
</protein>
<keyword evidence="5" id="KW-0324">Glycolysis</keyword>
<comment type="catalytic activity">
    <reaction evidence="1">
        <text>beta-D-fructose 1,6-bisphosphate = D-glyceraldehyde 3-phosphate + dihydroxyacetone phosphate</text>
        <dbReference type="Rhea" id="RHEA:14729"/>
        <dbReference type="ChEBI" id="CHEBI:32966"/>
        <dbReference type="ChEBI" id="CHEBI:57642"/>
        <dbReference type="ChEBI" id="CHEBI:59776"/>
        <dbReference type="EC" id="4.1.2.13"/>
    </reaction>
</comment>
<sequence>MDLKWFDKTKFPGLVPLPGSNNESWCQGLDGLSSRTAAYYQQGARFTKCGLVSIVEPEILLDGEHDIDRTFEVAQKVWAEVIFYLPRTM</sequence>
<keyword evidence="6" id="KW-0456">Lyase</keyword>
<dbReference type="SUPFAM" id="SSF51569">
    <property type="entry name" value="Aldolase"/>
    <property type="match status" value="1"/>
</dbReference>
<evidence type="ECO:0000313" key="7">
    <source>
        <dbReference type="EMBL" id="KAK8474041.1"/>
    </source>
</evidence>
<comment type="pathway">
    <text evidence="2">Carbohydrate degradation; glycolysis; D-glyceraldehyde 3-phosphate and glycerone phosphate from D-glucose: step 4/4.</text>
</comment>
<keyword evidence="8" id="KW-1185">Reference proteome</keyword>
<dbReference type="PANTHER" id="PTHR11627">
    <property type="entry name" value="FRUCTOSE-BISPHOSPHATE ALDOLASE"/>
    <property type="match status" value="1"/>
</dbReference>
<evidence type="ECO:0000256" key="4">
    <source>
        <dbReference type="ARBA" id="ARBA00013068"/>
    </source>
</evidence>
<evidence type="ECO:0000256" key="5">
    <source>
        <dbReference type="ARBA" id="ARBA00023152"/>
    </source>
</evidence>
<organism evidence="7 8">
    <name type="scientific">Hibiscus sabdariffa</name>
    <name type="common">roselle</name>
    <dbReference type="NCBI Taxonomy" id="183260"/>
    <lineage>
        <taxon>Eukaryota</taxon>
        <taxon>Viridiplantae</taxon>
        <taxon>Streptophyta</taxon>
        <taxon>Embryophyta</taxon>
        <taxon>Tracheophyta</taxon>
        <taxon>Spermatophyta</taxon>
        <taxon>Magnoliopsida</taxon>
        <taxon>eudicotyledons</taxon>
        <taxon>Gunneridae</taxon>
        <taxon>Pentapetalae</taxon>
        <taxon>rosids</taxon>
        <taxon>malvids</taxon>
        <taxon>Malvales</taxon>
        <taxon>Malvaceae</taxon>
        <taxon>Malvoideae</taxon>
        <taxon>Hibiscus</taxon>
    </lineage>
</organism>
<dbReference type="Pfam" id="PF00274">
    <property type="entry name" value="Glycolytic"/>
    <property type="match status" value="2"/>
</dbReference>
<proteinExistence type="inferred from homology"/>
<dbReference type="EC" id="4.1.2.13" evidence="4"/>
<evidence type="ECO:0000256" key="6">
    <source>
        <dbReference type="ARBA" id="ARBA00023239"/>
    </source>
</evidence>
<gene>
    <name evidence="7" type="ORF">V6N12_056674</name>
</gene>
<accession>A0ABR1Z694</accession>
<evidence type="ECO:0000256" key="1">
    <source>
        <dbReference type="ARBA" id="ARBA00000441"/>
    </source>
</evidence>
<dbReference type="Proteomes" id="UP001472677">
    <property type="component" value="Unassembled WGS sequence"/>
</dbReference>
<comment type="similarity">
    <text evidence="3">Belongs to the class I fructose-bisphosphate aldolase family.</text>
</comment>
<evidence type="ECO:0000313" key="8">
    <source>
        <dbReference type="Proteomes" id="UP001472677"/>
    </source>
</evidence>
<name>A0ABR1Z694_9ROSI</name>